<dbReference type="GO" id="GO:0005576">
    <property type="term" value="C:extracellular region"/>
    <property type="evidence" value="ECO:0007669"/>
    <property type="project" value="UniProtKB-SubCell"/>
</dbReference>
<keyword evidence="5" id="KW-1185">Reference proteome</keyword>
<evidence type="ECO:0000313" key="5">
    <source>
        <dbReference type="Proteomes" id="UP000441399"/>
    </source>
</evidence>
<comment type="subcellular location">
    <subcellularLocation>
        <location evidence="1">Secreted</location>
    </subcellularLocation>
</comment>
<organism evidence="4 5">
    <name type="scientific">BD1-7 clade bacterium</name>
    <dbReference type="NCBI Taxonomy" id="2029982"/>
    <lineage>
        <taxon>Bacteria</taxon>
        <taxon>Pseudomonadati</taxon>
        <taxon>Pseudomonadota</taxon>
        <taxon>Gammaproteobacteria</taxon>
        <taxon>Cellvibrionales</taxon>
        <taxon>Spongiibacteraceae</taxon>
        <taxon>BD1-7 clade</taxon>
    </lineage>
</organism>
<dbReference type="Gene3D" id="3.20.20.370">
    <property type="entry name" value="Glycoside hydrolase/deacetylase"/>
    <property type="match status" value="1"/>
</dbReference>
<protein>
    <submittedName>
        <fullName evidence="4">Poly-beta-1,6-N-acetyl-D-glucosamine N-deacetylase</fullName>
        <ecNumber evidence="4">3.5.1.-</ecNumber>
    </submittedName>
</protein>
<name>A0A5S9QR36_9GAMM</name>
<evidence type="ECO:0000256" key="2">
    <source>
        <dbReference type="ARBA" id="ARBA00022729"/>
    </source>
</evidence>
<dbReference type="InterPro" id="IPR051398">
    <property type="entry name" value="Polysacch_Deacetylase"/>
</dbReference>
<dbReference type="PROSITE" id="PS51677">
    <property type="entry name" value="NODB"/>
    <property type="match status" value="1"/>
</dbReference>
<evidence type="ECO:0000256" key="1">
    <source>
        <dbReference type="ARBA" id="ARBA00004613"/>
    </source>
</evidence>
<dbReference type="GO" id="GO:0016810">
    <property type="term" value="F:hydrolase activity, acting on carbon-nitrogen (but not peptide) bonds"/>
    <property type="evidence" value="ECO:0007669"/>
    <property type="project" value="InterPro"/>
</dbReference>
<dbReference type="InterPro" id="IPR002509">
    <property type="entry name" value="NODB_dom"/>
</dbReference>
<dbReference type="EMBL" id="CACSIO010000045">
    <property type="protein sequence ID" value="CAA0121792.1"/>
    <property type="molecule type" value="Genomic_DNA"/>
</dbReference>
<sequence>MSIVSSINTVREILSDGRYAFGFFRVVDLAYRKLVSLMLLGAACFVSAEDDSPIIDKQHAVIMQYHHVSSSTPHSTSISTELFTQHMEWLENNGFEVVSLATLVDTLKSGGKFDSDKVVAITFDDNYRSICDIAWPILRDKKFPFTVFVNTARVSETSTYLCSWDDLRDIYQSGLMIVGNHSVNHPHMLDFDGFESSTRWRERIINEVVDAQATIDREMGKQPRFFAYPYGEYNEMVEGIIRQLGYIGFGQQSGGVGPGSNFAALPRFPLSGSYSNPETMAVKMMSLALPVDDVGSTPNPIFYSSSNNPPQLAIHFSQKFDHPLNCFLGTTGQPIKIKRTEYSLVTQNTAAFNVGRGRYNCTAPSGIEGRYYWYSHQWQVKSGSVDEYLRQQWFDFSHSLRH</sequence>
<dbReference type="GO" id="GO:0005975">
    <property type="term" value="P:carbohydrate metabolic process"/>
    <property type="evidence" value="ECO:0007669"/>
    <property type="project" value="InterPro"/>
</dbReference>
<dbReference type="PANTHER" id="PTHR34216">
    <property type="match status" value="1"/>
</dbReference>
<reference evidence="4 5" key="1">
    <citation type="submission" date="2019-11" db="EMBL/GenBank/DDBJ databases">
        <authorList>
            <person name="Holert J."/>
        </authorList>
    </citation>
    <scope>NUCLEOTIDE SEQUENCE [LARGE SCALE GENOMIC DNA]</scope>
    <source>
        <strain evidence="4">SB11_3</strain>
    </source>
</reference>
<dbReference type="EC" id="3.5.1.-" evidence="4"/>
<evidence type="ECO:0000259" key="3">
    <source>
        <dbReference type="PROSITE" id="PS51677"/>
    </source>
</evidence>
<keyword evidence="2" id="KW-0732">Signal</keyword>
<keyword evidence="4" id="KW-0378">Hydrolase</keyword>
<dbReference type="Proteomes" id="UP000441399">
    <property type="component" value="Unassembled WGS sequence"/>
</dbReference>
<dbReference type="OrthoDB" id="9814639at2"/>
<dbReference type="PANTHER" id="PTHR34216:SF3">
    <property type="entry name" value="POLY-BETA-1,6-N-ACETYL-D-GLUCOSAMINE N-DEACETYLASE"/>
    <property type="match status" value="1"/>
</dbReference>
<dbReference type="CDD" id="cd10973">
    <property type="entry name" value="CE4_DAC_u4_5s"/>
    <property type="match status" value="1"/>
</dbReference>
<evidence type="ECO:0000313" key="4">
    <source>
        <dbReference type="EMBL" id="CAA0121792.1"/>
    </source>
</evidence>
<dbReference type="Pfam" id="PF01522">
    <property type="entry name" value="Polysacc_deac_1"/>
    <property type="match status" value="1"/>
</dbReference>
<feature type="domain" description="NodB homology" evidence="3">
    <location>
        <begin position="117"/>
        <end position="345"/>
    </location>
</feature>
<dbReference type="InterPro" id="IPR011330">
    <property type="entry name" value="Glyco_hydro/deAcase_b/a-brl"/>
</dbReference>
<dbReference type="AlphaFoldDB" id="A0A5S9QR36"/>
<accession>A0A5S9QR36</accession>
<dbReference type="SUPFAM" id="SSF88713">
    <property type="entry name" value="Glycoside hydrolase/deacetylase"/>
    <property type="match status" value="1"/>
</dbReference>
<proteinExistence type="predicted"/>
<gene>
    <name evidence="4" type="primary">pgaB</name>
    <name evidence="4" type="ORF">OPDIPICF_02504</name>
</gene>